<protein>
    <submittedName>
        <fullName evidence="1">Uncharacterized protein</fullName>
    </submittedName>
</protein>
<feature type="non-terminal residue" evidence="1">
    <location>
        <position position="1"/>
    </location>
</feature>
<evidence type="ECO:0000313" key="1">
    <source>
        <dbReference type="EMBL" id="TVU25788.1"/>
    </source>
</evidence>
<sequence>MSGRAGKIARKNGRLRRWRCVTKLIRELLVVHKKMESTISINTLANLSPSNSSSTSNDSGGFLMKLVQKYNGNTHIYFKPEYVSLFAKV</sequence>
<organism evidence="1 2">
    <name type="scientific">Eragrostis curvula</name>
    <name type="common">weeping love grass</name>
    <dbReference type="NCBI Taxonomy" id="38414"/>
    <lineage>
        <taxon>Eukaryota</taxon>
        <taxon>Viridiplantae</taxon>
        <taxon>Streptophyta</taxon>
        <taxon>Embryophyta</taxon>
        <taxon>Tracheophyta</taxon>
        <taxon>Spermatophyta</taxon>
        <taxon>Magnoliopsida</taxon>
        <taxon>Liliopsida</taxon>
        <taxon>Poales</taxon>
        <taxon>Poaceae</taxon>
        <taxon>PACMAD clade</taxon>
        <taxon>Chloridoideae</taxon>
        <taxon>Eragrostideae</taxon>
        <taxon>Eragrostidinae</taxon>
        <taxon>Eragrostis</taxon>
    </lineage>
</organism>
<keyword evidence="2" id="KW-1185">Reference proteome</keyword>
<evidence type="ECO:0000313" key="2">
    <source>
        <dbReference type="Proteomes" id="UP000324897"/>
    </source>
</evidence>
<comment type="caution">
    <text evidence="1">The sequence shown here is derived from an EMBL/GenBank/DDBJ whole genome shotgun (WGS) entry which is preliminary data.</text>
</comment>
<dbReference type="Proteomes" id="UP000324897">
    <property type="component" value="Chromosome 2"/>
</dbReference>
<accession>A0A5J9UR17</accession>
<dbReference type="EMBL" id="RWGY01000013">
    <property type="protein sequence ID" value="TVU25788.1"/>
    <property type="molecule type" value="Genomic_DNA"/>
</dbReference>
<proteinExistence type="predicted"/>
<gene>
    <name evidence="1" type="ORF">EJB05_28297</name>
</gene>
<name>A0A5J9UR17_9POAL</name>
<reference evidence="1 2" key="1">
    <citation type="journal article" date="2019" name="Sci. Rep.">
        <title>A high-quality genome of Eragrostis curvula grass provides insights into Poaceae evolution and supports new strategies to enhance forage quality.</title>
        <authorList>
            <person name="Carballo J."/>
            <person name="Santos B.A.C.M."/>
            <person name="Zappacosta D."/>
            <person name="Garbus I."/>
            <person name="Selva J.P."/>
            <person name="Gallo C.A."/>
            <person name="Diaz A."/>
            <person name="Albertini E."/>
            <person name="Caccamo M."/>
            <person name="Echenique V."/>
        </authorList>
    </citation>
    <scope>NUCLEOTIDE SEQUENCE [LARGE SCALE GENOMIC DNA]</scope>
    <source>
        <strain evidence="2">cv. Victoria</strain>
        <tissue evidence="1">Leaf</tissue>
    </source>
</reference>
<dbReference type="AlphaFoldDB" id="A0A5J9UR17"/>
<dbReference type="Gramene" id="TVU25788">
    <property type="protein sequence ID" value="TVU25788"/>
    <property type="gene ID" value="EJB05_28297"/>
</dbReference>